<dbReference type="KEGG" id="dvl:Dvul_2821"/>
<dbReference type="HOGENOM" id="CLU_086604_0_0_7"/>
<evidence type="ECO:0000313" key="1">
    <source>
        <dbReference type="EMBL" id="ABM29832.1"/>
    </source>
</evidence>
<name>A0A0H3ABW6_NITV4</name>
<dbReference type="Proteomes" id="UP000009173">
    <property type="component" value="Chromosome"/>
</dbReference>
<gene>
    <name evidence="1" type="ordered locus">Dvul_2821</name>
</gene>
<accession>A0A0H3ABW6</accession>
<reference evidence="2" key="1">
    <citation type="journal article" date="2009" name="Environ. Microbiol.">
        <title>Contribution of mobile genetic elements to Desulfovibrio vulgaris genome plasticity.</title>
        <authorList>
            <person name="Walker C.B."/>
            <person name="Stolyar S."/>
            <person name="Chivian D."/>
            <person name="Pinel N."/>
            <person name="Gabster J.A."/>
            <person name="Dehal P.S."/>
            <person name="He Z."/>
            <person name="Yang Z.K."/>
            <person name="Yen H.C."/>
            <person name="Zhou J."/>
            <person name="Wall J.D."/>
            <person name="Hazen T.C."/>
            <person name="Arkin A.P."/>
            <person name="Stahl D.A."/>
        </authorList>
    </citation>
    <scope>NUCLEOTIDE SEQUENCE [LARGE SCALE GENOMIC DNA]</scope>
    <source>
        <strain evidence="2">DP4</strain>
    </source>
</reference>
<organism evidence="1 2">
    <name type="scientific">Nitratidesulfovibrio vulgaris (strain DP4)</name>
    <name type="common">Desulfovibrio vulgaris</name>
    <dbReference type="NCBI Taxonomy" id="391774"/>
    <lineage>
        <taxon>Bacteria</taxon>
        <taxon>Pseudomonadati</taxon>
        <taxon>Thermodesulfobacteriota</taxon>
        <taxon>Desulfovibrionia</taxon>
        <taxon>Desulfovibrionales</taxon>
        <taxon>Desulfovibrionaceae</taxon>
        <taxon>Nitratidesulfovibrio</taxon>
    </lineage>
</organism>
<protein>
    <submittedName>
        <fullName evidence="1">Uncharacterized protein</fullName>
    </submittedName>
</protein>
<evidence type="ECO:0000313" key="2">
    <source>
        <dbReference type="Proteomes" id="UP000009173"/>
    </source>
</evidence>
<dbReference type="EMBL" id="CP000527">
    <property type="protein sequence ID" value="ABM29832.1"/>
    <property type="molecule type" value="Genomic_DNA"/>
</dbReference>
<sequence precursor="true">MMQRSVTIARAQWFSSRIAMVLLALSLLSLADGLLAQMQRGVNRIDGIPGGVYSVSGPMPPNTERVEEFVVDGGSRDGQVVLQPQALYSGYWFGGGMWRGEVKLGDVPTVGNYVISVRDPYGEKQNPALVFEVVVWPDAETMRAASFSRIERWLDRDPFVTAACILPFGLFAALVDFLLGHLWARRLREEGCGEIYKLKPTGDGFEATCEIGRAMGVSSGMACRIMRRDGSLVGDGVVREIHRDDTVLVIDASVPVRVGDVVCAQAAAC</sequence>
<dbReference type="AlphaFoldDB" id="A0A0H3ABW6"/>
<proteinExistence type="predicted"/>
<dbReference type="RefSeq" id="WP_010937457.1">
    <property type="nucleotide sequence ID" value="NC_008751.1"/>
</dbReference>